<feature type="domain" description="2TM" evidence="2">
    <location>
        <begin position="11"/>
        <end position="91"/>
    </location>
</feature>
<keyword evidence="1" id="KW-0812">Transmembrane</keyword>
<evidence type="ECO:0000313" key="4">
    <source>
        <dbReference type="Proteomes" id="UP000290261"/>
    </source>
</evidence>
<dbReference type="AlphaFoldDB" id="A0A444VQG9"/>
<evidence type="ECO:0000313" key="3">
    <source>
        <dbReference type="EMBL" id="RYC53053.1"/>
    </source>
</evidence>
<protein>
    <recommendedName>
        <fullName evidence="2">2TM domain-containing protein</fullName>
    </recommendedName>
</protein>
<keyword evidence="4" id="KW-1185">Reference proteome</keyword>
<evidence type="ECO:0000259" key="2">
    <source>
        <dbReference type="Pfam" id="PF13239"/>
    </source>
</evidence>
<feature type="transmembrane region" description="Helical" evidence="1">
    <location>
        <begin position="56"/>
        <end position="77"/>
    </location>
</feature>
<accession>A0A444VQG9</accession>
<feature type="transmembrane region" description="Helical" evidence="1">
    <location>
        <begin position="21"/>
        <end position="44"/>
    </location>
</feature>
<dbReference type="InterPro" id="IPR025698">
    <property type="entry name" value="2TM_dom"/>
</dbReference>
<evidence type="ECO:0000256" key="1">
    <source>
        <dbReference type="SAM" id="Phobius"/>
    </source>
</evidence>
<proteinExistence type="predicted"/>
<keyword evidence="1" id="KW-0472">Membrane</keyword>
<reference evidence="3 4" key="1">
    <citation type="submission" date="2014-04" db="EMBL/GenBank/DDBJ databases">
        <title>Whole genome of Muricauda olearia.</title>
        <authorList>
            <person name="Zhang X.-H."/>
            <person name="Tang K."/>
        </authorList>
    </citation>
    <scope>NUCLEOTIDE SEQUENCE [LARGE SCALE GENOMIC DNA]</scope>
    <source>
        <strain evidence="3 4">Th120</strain>
    </source>
</reference>
<name>A0A444VQG9_9FLAO</name>
<dbReference type="Proteomes" id="UP000290261">
    <property type="component" value="Unassembled WGS sequence"/>
</dbReference>
<organism evidence="3 4">
    <name type="scientific">Flagellimonas olearia</name>
    <dbReference type="NCBI Taxonomy" id="552546"/>
    <lineage>
        <taxon>Bacteria</taxon>
        <taxon>Pseudomonadati</taxon>
        <taxon>Bacteroidota</taxon>
        <taxon>Flavobacteriia</taxon>
        <taxon>Flavobacteriales</taxon>
        <taxon>Flavobacteriaceae</taxon>
        <taxon>Flagellimonas</taxon>
    </lineage>
</organism>
<dbReference type="EMBL" id="JJMP01000001">
    <property type="protein sequence ID" value="RYC53053.1"/>
    <property type="molecule type" value="Genomic_DNA"/>
</dbReference>
<sequence length="101" mass="12259">MENFEQEKFTRAKKRVEEIKSFYIHLMVYLVINAFILISIYINADTFWTWPHFVTLFGWGIGLAFHAAKVFGFNPLFGKNWEERQIQKFIEKDKREMDKYL</sequence>
<comment type="caution">
    <text evidence="3">The sequence shown here is derived from an EMBL/GenBank/DDBJ whole genome shotgun (WGS) entry which is preliminary data.</text>
</comment>
<gene>
    <name evidence="3" type="ORF">DN53_02190</name>
</gene>
<keyword evidence="1" id="KW-1133">Transmembrane helix</keyword>
<dbReference type="RefSeq" id="WP_116218700.1">
    <property type="nucleotide sequence ID" value="NZ_ML142907.1"/>
</dbReference>
<dbReference type="Pfam" id="PF13239">
    <property type="entry name" value="2TM"/>
    <property type="match status" value="1"/>
</dbReference>